<evidence type="ECO:0000313" key="1">
    <source>
        <dbReference type="EMBL" id="TGO07804.1"/>
    </source>
</evidence>
<dbReference type="OrthoDB" id="6077919at2759"/>
<reference evidence="1 2" key="1">
    <citation type="submission" date="2017-12" db="EMBL/GenBank/DDBJ databases">
        <title>Comparative genomics of Botrytis spp.</title>
        <authorList>
            <person name="Valero-Jimenez C.A."/>
            <person name="Tapia P."/>
            <person name="Veloso J."/>
            <person name="Silva-Moreno E."/>
            <person name="Staats M."/>
            <person name="Valdes J.H."/>
            <person name="Van Kan J.A.L."/>
        </authorList>
    </citation>
    <scope>NUCLEOTIDE SEQUENCE [LARGE SCALE GENOMIC DNA]</scope>
    <source>
        <strain evidence="1 2">Bt9001</strain>
    </source>
</reference>
<accession>A0A4Z1E6P5</accession>
<dbReference type="AlphaFoldDB" id="A0A4Z1E6P5"/>
<proteinExistence type="predicted"/>
<protein>
    <submittedName>
        <fullName evidence="1">Uncharacterized protein</fullName>
    </submittedName>
</protein>
<organism evidence="1 2">
    <name type="scientific">Botrytis tulipae</name>
    <dbReference type="NCBI Taxonomy" id="87230"/>
    <lineage>
        <taxon>Eukaryota</taxon>
        <taxon>Fungi</taxon>
        <taxon>Dikarya</taxon>
        <taxon>Ascomycota</taxon>
        <taxon>Pezizomycotina</taxon>
        <taxon>Leotiomycetes</taxon>
        <taxon>Helotiales</taxon>
        <taxon>Sclerotiniaceae</taxon>
        <taxon>Botrytis</taxon>
    </lineage>
</organism>
<dbReference type="Proteomes" id="UP000297777">
    <property type="component" value="Unassembled WGS sequence"/>
</dbReference>
<gene>
    <name evidence="1" type="ORF">BTUL_0245g00070</name>
</gene>
<dbReference type="EMBL" id="PQXH01000245">
    <property type="protein sequence ID" value="TGO07804.1"/>
    <property type="molecule type" value="Genomic_DNA"/>
</dbReference>
<name>A0A4Z1E6P5_9HELO</name>
<sequence length="212" mass="25083">MSWYFVACFKEMEKPKPAYGGTKCFHTKIRIAKSQKGLLRLVKCVPEDDLRRKRTFIVKERSLGGLFMKTYRSEFLYLHPFTNDYTWFVQRWTNKTLTALNEATSELKRMLDKCIMDDSVYIFENHLQPRILNHRFSTFSNRFIENRQTLSEFPIEIEGVMITKTFPPRRTTYDVPSHQQSNINATKDIVSHKPKQVLKPHTATQALQRLDI</sequence>
<evidence type="ECO:0000313" key="2">
    <source>
        <dbReference type="Proteomes" id="UP000297777"/>
    </source>
</evidence>
<keyword evidence="2" id="KW-1185">Reference proteome</keyword>
<comment type="caution">
    <text evidence="1">The sequence shown here is derived from an EMBL/GenBank/DDBJ whole genome shotgun (WGS) entry which is preliminary data.</text>
</comment>